<protein>
    <recommendedName>
        <fullName evidence="3">RPA-interacting protein C-terminal domain-containing protein</fullName>
    </recommendedName>
</protein>
<sequence length="156" mass="17990">MNQNISKTQETYKDAHIKYSPSAIRNKLRQSFILQKFLSRLQGARRRNIDGRRFSNSTSAIQYKNNELNSFKDLREILLDSKELQDLISADEVDVMLREIEDEIGSEAFDDINFLNAEIQEIVDGLLNTCIICDQYSSSVLCECCANEHFTDDIQV</sequence>
<dbReference type="Proteomes" id="UP001516400">
    <property type="component" value="Unassembled WGS sequence"/>
</dbReference>
<evidence type="ECO:0000313" key="1">
    <source>
        <dbReference type="EMBL" id="KAL3271978.1"/>
    </source>
</evidence>
<reference evidence="1 2" key="1">
    <citation type="journal article" date="2021" name="BMC Biol.">
        <title>Horizontally acquired antibacterial genes associated with adaptive radiation of ladybird beetles.</title>
        <authorList>
            <person name="Li H.S."/>
            <person name="Tang X.F."/>
            <person name="Huang Y.H."/>
            <person name="Xu Z.Y."/>
            <person name="Chen M.L."/>
            <person name="Du X.Y."/>
            <person name="Qiu B.Y."/>
            <person name="Chen P.T."/>
            <person name="Zhang W."/>
            <person name="Slipinski A."/>
            <person name="Escalona H.E."/>
            <person name="Waterhouse R.M."/>
            <person name="Zwick A."/>
            <person name="Pang H."/>
        </authorList>
    </citation>
    <scope>NUCLEOTIDE SEQUENCE [LARGE SCALE GENOMIC DNA]</scope>
    <source>
        <strain evidence="1">SYSU2018</strain>
    </source>
</reference>
<dbReference type="EMBL" id="JABFTP020000042">
    <property type="protein sequence ID" value="KAL3271978.1"/>
    <property type="molecule type" value="Genomic_DNA"/>
</dbReference>
<gene>
    <name evidence="1" type="ORF">HHI36_022447</name>
</gene>
<name>A0ABD2MZU4_9CUCU</name>
<dbReference type="AlphaFoldDB" id="A0ABD2MZU4"/>
<organism evidence="1 2">
    <name type="scientific">Cryptolaemus montrouzieri</name>
    <dbReference type="NCBI Taxonomy" id="559131"/>
    <lineage>
        <taxon>Eukaryota</taxon>
        <taxon>Metazoa</taxon>
        <taxon>Ecdysozoa</taxon>
        <taxon>Arthropoda</taxon>
        <taxon>Hexapoda</taxon>
        <taxon>Insecta</taxon>
        <taxon>Pterygota</taxon>
        <taxon>Neoptera</taxon>
        <taxon>Endopterygota</taxon>
        <taxon>Coleoptera</taxon>
        <taxon>Polyphaga</taxon>
        <taxon>Cucujiformia</taxon>
        <taxon>Coccinelloidea</taxon>
        <taxon>Coccinellidae</taxon>
        <taxon>Scymninae</taxon>
        <taxon>Scymnini</taxon>
        <taxon>Cryptolaemus</taxon>
    </lineage>
</organism>
<comment type="caution">
    <text evidence="1">The sequence shown here is derived from an EMBL/GenBank/DDBJ whole genome shotgun (WGS) entry which is preliminary data.</text>
</comment>
<evidence type="ECO:0000313" key="2">
    <source>
        <dbReference type="Proteomes" id="UP001516400"/>
    </source>
</evidence>
<evidence type="ECO:0008006" key="3">
    <source>
        <dbReference type="Google" id="ProtNLM"/>
    </source>
</evidence>
<keyword evidence="2" id="KW-1185">Reference proteome</keyword>
<proteinExistence type="predicted"/>
<accession>A0ABD2MZU4</accession>